<organism evidence="1 2">
    <name type="scientific">Gelidibacter maritimus</name>
    <dbReference type="NCBI Taxonomy" id="2761487"/>
    <lineage>
        <taxon>Bacteria</taxon>
        <taxon>Pseudomonadati</taxon>
        <taxon>Bacteroidota</taxon>
        <taxon>Flavobacteriia</taxon>
        <taxon>Flavobacteriales</taxon>
        <taxon>Flavobacteriaceae</taxon>
        <taxon>Gelidibacter</taxon>
    </lineage>
</organism>
<comment type="caution">
    <text evidence="1">The sequence shown here is derived from an EMBL/GenBank/DDBJ whole genome shotgun (WGS) entry which is preliminary data.</text>
</comment>
<dbReference type="RefSeq" id="WP_182206745.1">
    <property type="nucleotide sequence ID" value="NZ_JACGLT010000019.1"/>
</dbReference>
<protein>
    <submittedName>
        <fullName evidence="1">YtxH domain-containing protein</fullName>
    </submittedName>
</protein>
<accession>A0A7W2M839</accession>
<gene>
    <name evidence="1" type="ORF">H3Z82_17220</name>
</gene>
<proteinExistence type="predicted"/>
<reference evidence="1 2" key="1">
    <citation type="submission" date="2020-07" db="EMBL/GenBank/DDBJ databases">
        <title>Bacterium isolated from marine sediment.</title>
        <authorList>
            <person name="Shang D."/>
        </authorList>
    </citation>
    <scope>NUCLEOTIDE SEQUENCE [LARGE SCALE GENOMIC DNA]</scope>
    <source>
        <strain evidence="1 2">F6074</strain>
    </source>
</reference>
<evidence type="ECO:0000313" key="2">
    <source>
        <dbReference type="Proteomes" id="UP000541857"/>
    </source>
</evidence>
<dbReference type="EMBL" id="JACGLT010000019">
    <property type="protein sequence ID" value="MBA6154471.1"/>
    <property type="molecule type" value="Genomic_DNA"/>
</dbReference>
<dbReference type="AlphaFoldDB" id="A0A7W2M839"/>
<dbReference type="Gene3D" id="1.20.120.20">
    <property type="entry name" value="Apolipoprotein"/>
    <property type="match status" value="1"/>
</dbReference>
<dbReference type="Proteomes" id="UP000541857">
    <property type="component" value="Unassembled WGS sequence"/>
</dbReference>
<sequence>MKKQQGKGLLALLGIGAGVFAWWKYKNLSPEQKEELHGKVNEVGQRVKDTYTEVESTVKTKLDELKTGAKKEVSDIQEEVNAMKN</sequence>
<evidence type="ECO:0000313" key="1">
    <source>
        <dbReference type="EMBL" id="MBA6154471.1"/>
    </source>
</evidence>
<name>A0A7W2M839_9FLAO</name>
<keyword evidence="2" id="KW-1185">Reference proteome</keyword>